<sequence length="86" mass="9909">MGENQSPSHNTQFPFYQPSSSWQSKPRQTVVTSLPLSHTPTFQQQDRRAELWDEEATTADSRHQTAVIHQKCHHRRISISIIGPML</sequence>
<evidence type="ECO:0000313" key="3">
    <source>
        <dbReference type="Proteomes" id="UP001314229"/>
    </source>
</evidence>
<accession>A0AAV1NL45</accession>
<dbReference type="EMBL" id="CAWUFR010000037">
    <property type="protein sequence ID" value="CAK6959041.1"/>
    <property type="molecule type" value="Genomic_DNA"/>
</dbReference>
<dbReference type="AlphaFoldDB" id="A0AAV1NL45"/>
<feature type="region of interest" description="Disordered" evidence="1">
    <location>
        <begin position="1"/>
        <end position="27"/>
    </location>
</feature>
<comment type="caution">
    <text evidence="2">The sequence shown here is derived from an EMBL/GenBank/DDBJ whole genome shotgun (WGS) entry which is preliminary data.</text>
</comment>
<evidence type="ECO:0000313" key="2">
    <source>
        <dbReference type="EMBL" id="CAK6959041.1"/>
    </source>
</evidence>
<organism evidence="2 3">
    <name type="scientific">Scomber scombrus</name>
    <name type="common">Atlantic mackerel</name>
    <name type="synonym">Scomber vernalis</name>
    <dbReference type="NCBI Taxonomy" id="13677"/>
    <lineage>
        <taxon>Eukaryota</taxon>
        <taxon>Metazoa</taxon>
        <taxon>Chordata</taxon>
        <taxon>Craniata</taxon>
        <taxon>Vertebrata</taxon>
        <taxon>Euteleostomi</taxon>
        <taxon>Actinopterygii</taxon>
        <taxon>Neopterygii</taxon>
        <taxon>Teleostei</taxon>
        <taxon>Neoteleostei</taxon>
        <taxon>Acanthomorphata</taxon>
        <taxon>Pelagiaria</taxon>
        <taxon>Scombriformes</taxon>
        <taxon>Scombridae</taxon>
        <taxon>Scomber</taxon>
    </lineage>
</organism>
<gene>
    <name evidence="2" type="ORF">FSCOSCO3_A009747</name>
</gene>
<keyword evidence="3" id="KW-1185">Reference proteome</keyword>
<protein>
    <submittedName>
        <fullName evidence="2">Uncharacterized protein</fullName>
    </submittedName>
</protein>
<name>A0AAV1NL45_SCOSC</name>
<dbReference type="Proteomes" id="UP001314229">
    <property type="component" value="Unassembled WGS sequence"/>
</dbReference>
<proteinExistence type="predicted"/>
<evidence type="ECO:0000256" key="1">
    <source>
        <dbReference type="SAM" id="MobiDB-lite"/>
    </source>
</evidence>
<reference evidence="2 3" key="1">
    <citation type="submission" date="2024-01" db="EMBL/GenBank/DDBJ databases">
        <authorList>
            <person name="Alioto T."/>
            <person name="Alioto T."/>
            <person name="Gomez Garrido J."/>
        </authorList>
    </citation>
    <scope>NUCLEOTIDE SEQUENCE [LARGE SCALE GENOMIC DNA]</scope>
</reference>